<sequence length="140" mass="15448">MVDDLANLQKMQVTSWLCLAVMTIGSAFAFSLSFALSVFVGGVISILSFWASHTDVVRFVTALTETSDPEQRKERAKKGKGGYLLKFWIRIAIIGVILLLLIKSGEINIFGLILGLSTVVFTITITAVNVVMHYFFSGRR</sequence>
<keyword evidence="2" id="KW-1003">Cell membrane</keyword>
<feature type="transmembrane region" description="Helical" evidence="6">
    <location>
        <begin position="83"/>
        <end position="102"/>
    </location>
</feature>
<dbReference type="AlphaFoldDB" id="Q6AQ30"/>
<dbReference type="HOGENOM" id="CLU_1882421_0_0_7"/>
<organism evidence="7 8">
    <name type="scientific">Desulfotalea psychrophila (strain LSv54 / DSM 12343)</name>
    <dbReference type="NCBI Taxonomy" id="177439"/>
    <lineage>
        <taxon>Bacteria</taxon>
        <taxon>Pseudomonadati</taxon>
        <taxon>Thermodesulfobacteriota</taxon>
        <taxon>Desulfobulbia</taxon>
        <taxon>Desulfobulbales</taxon>
        <taxon>Desulfocapsaceae</taxon>
        <taxon>Desulfotalea</taxon>
    </lineage>
</organism>
<keyword evidence="8" id="KW-1185">Reference proteome</keyword>
<evidence type="ECO:0000256" key="5">
    <source>
        <dbReference type="ARBA" id="ARBA00023136"/>
    </source>
</evidence>
<dbReference type="KEGG" id="dps:DP0814"/>
<evidence type="ECO:0000256" key="6">
    <source>
        <dbReference type="SAM" id="Phobius"/>
    </source>
</evidence>
<dbReference type="EMBL" id="CR522870">
    <property type="protein sequence ID" value="CAG35543.1"/>
    <property type="molecule type" value="Genomic_DNA"/>
</dbReference>
<feature type="transmembrane region" description="Helical" evidence="6">
    <location>
        <begin position="108"/>
        <end position="136"/>
    </location>
</feature>
<dbReference type="TCDB" id="1.A.77.3.34">
    <property type="family name" value="the mg(2+)/ca(2+) uniporter (mcu) family"/>
</dbReference>
<protein>
    <recommendedName>
        <fullName evidence="9">ATP synthase protein I</fullName>
    </recommendedName>
</protein>
<accession>Q6AQ30</accession>
<evidence type="ECO:0000256" key="3">
    <source>
        <dbReference type="ARBA" id="ARBA00022692"/>
    </source>
</evidence>
<dbReference type="GO" id="GO:0005886">
    <property type="term" value="C:plasma membrane"/>
    <property type="evidence" value="ECO:0007669"/>
    <property type="project" value="UniProtKB-SubCell"/>
</dbReference>
<evidence type="ECO:0000313" key="8">
    <source>
        <dbReference type="Proteomes" id="UP000000602"/>
    </source>
</evidence>
<dbReference type="STRING" id="177439.DP0814"/>
<evidence type="ECO:0000256" key="4">
    <source>
        <dbReference type="ARBA" id="ARBA00022989"/>
    </source>
</evidence>
<dbReference type="RefSeq" id="WP_011188059.1">
    <property type="nucleotide sequence ID" value="NC_006138.1"/>
</dbReference>
<evidence type="ECO:0000256" key="2">
    <source>
        <dbReference type="ARBA" id="ARBA00022475"/>
    </source>
</evidence>
<name>Q6AQ30_DESPS</name>
<keyword evidence="4 6" id="KW-1133">Transmembrane helix</keyword>
<dbReference type="Proteomes" id="UP000000602">
    <property type="component" value="Chromosome"/>
</dbReference>
<reference evidence="8" key="1">
    <citation type="journal article" date="2004" name="Environ. Microbiol.">
        <title>The genome of Desulfotalea psychrophila, a sulfate-reducing bacterium from permanently cold Arctic sediments.</title>
        <authorList>
            <person name="Rabus R."/>
            <person name="Ruepp A."/>
            <person name="Frickey T."/>
            <person name="Rattei T."/>
            <person name="Fartmann B."/>
            <person name="Stark M."/>
            <person name="Bauer M."/>
            <person name="Zibat A."/>
            <person name="Lombardot T."/>
            <person name="Becker I."/>
            <person name="Amann J."/>
            <person name="Gellner K."/>
            <person name="Teeling H."/>
            <person name="Leuschner W.D."/>
            <person name="Gloeckner F.-O."/>
            <person name="Lupas A.N."/>
            <person name="Amann R."/>
            <person name="Klenk H.-P."/>
        </authorList>
    </citation>
    <scope>NUCLEOTIDE SEQUENCE [LARGE SCALE GENOMIC DNA]</scope>
    <source>
        <strain evidence="8">DSM 12343 / LSv54</strain>
    </source>
</reference>
<feature type="transmembrane region" description="Helical" evidence="6">
    <location>
        <begin position="20"/>
        <end position="50"/>
    </location>
</feature>
<evidence type="ECO:0008006" key="9">
    <source>
        <dbReference type="Google" id="ProtNLM"/>
    </source>
</evidence>
<keyword evidence="3 6" id="KW-0812">Transmembrane</keyword>
<gene>
    <name evidence="7" type="ordered locus">DP0814</name>
</gene>
<dbReference type="OrthoDB" id="5432189at2"/>
<comment type="subcellular location">
    <subcellularLocation>
        <location evidence="1">Cell membrane</location>
        <topology evidence="1">Multi-pass membrane protein</topology>
    </subcellularLocation>
</comment>
<dbReference type="Pfam" id="PF03899">
    <property type="entry name" value="ATP-synt_I"/>
    <property type="match status" value="1"/>
</dbReference>
<proteinExistence type="predicted"/>
<dbReference type="InterPro" id="IPR005598">
    <property type="entry name" value="ATP_synth_I"/>
</dbReference>
<evidence type="ECO:0000313" key="7">
    <source>
        <dbReference type="EMBL" id="CAG35543.1"/>
    </source>
</evidence>
<evidence type="ECO:0000256" key="1">
    <source>
        <dbReference type="ARBA" id="ARBA00004651"/>
    </source>
</evidence>
<keyword evidence="5 6" id="KW-0472">Membrane</keyword>